<gene>
    <name evidence="8" type="ORF">EV674_1261</name>
</gene>
<comment type="subcellular location">
    <subcellularLocation>
        <location evidence="1">Membrane</location>
        <topology evidence="1">Multi-pass membrane protein</topology>
    </subcellularLocation>
</comment>
<dbReference type="GO" id="GO:0022857">
    <property type="term" value="F:transmembrane transporter activity"/>
    <property type="evidence" value="ECO:0007669"/>
    <property type="project" value="InterPro"/>
</dbReference>
<keyword evidence="4 7" id="KW-1133">Transmembrane helix</keyword>
<evidence type="ECO:0000256" key="3">
    <source>
        <dbReference type="ARBA" id="ARBA00022692"/>
    </source>
</evidence>
<dbReference type="AlphaFoldDB" id="A0A4R2N437"/>
<evidence type="ECO:0000256" key="6">
    <source>
        <dbReference type="RuleBase" id="RU362091"/>
    </source>
</evidence>
<evidence type="ECO:0000256" key="2">
    <source>
        <dbReference type="ARBA" id="ARBA00006434"/>
    </source>
</evidence>
<evidence type="ECO:0000313" key="8">
    <source>
        <dbReference type="EMBL" id="TCP15005.1"/>
    </source>
</evidence>
<keyword evidence="9" id="KW-1185">Reference proteome</keyword>
<evidence type="ECO:0000256" key="7">
    <source>
        <dbReference type="SAM" id="Phobius"/>
    </source>
</evidence>
<evidence type="ECO:0000256" key="1">
    <source>
        <dbReference type="ARBA" id="ARBA00004141"/>
    </source>
</evidence>
<proteinExistence type="inferred from homology"/>
<evidence type="ECO:0000256" key="4">
    <source>
        <dbReference type="ARBA" id="ARBA00022989"/>
    </source>
</evidence>
<dbReference type="InterPro" id="IPR038377">
    <property type="entry name" value="Na/Glc_symporter_sf"/>
</dbReference>
<feature type="transmembrane region" description="Helical" evidence="7">
    <location>
        <begin position="85"/>
        <end position="105"/>
    </location>
</feature>
<feature type="transmembrane region" description="Helical" evidence="7">
    <location>
        <begin position="32"/>
        <end position="50"/>
    </location>
</feature>
<accession>A0A4R2N437</accession>
<dbReference type="InterPro" id="IPR001734">
    <property type="entry name" value="Na/solute_symporter"/>
</dbReference>
<dbReference type="Gene3D" id="1.20.1730.10">
    <property type="entry name" value="Sodium/glucose cotransporter"/>
    <property type="match status" value="1"/>
</dbReference>
<evidence type="ECO:0000256" key="5">
    <source>
        <dbReference type="ARBA" id="ARBA00023136"/>
    </source>
</evidence>
<sequence length="121" mass="12649">MRVAVLVFTGCVLTYAITMQGTSIYEMVSGAYQVPLVGAFVPLVFGLYWSRATTQGALLAVALGLGTWLLFLSSPALSAAFPQQLAGLLAALVGMLAGSLVPQFVPDHKGHVHHYEGSVAA</sequence>
<comment type="similarity">
    <text evidence="2 6">Belongs to the sodium:solute symporter (SSF) (TC 2.A.21) family.</text>
</comment>
<dbReference type="GO" id="GO:0016020">
    <property type="term" value="C:membrane"/>
    <property type="evidence" value="ECO:0007669"/>
    <property type="project" value="UniProtKB-SubCell"/>
</dbReference>
<organism evidence="8 9">
    <name type="scientific">Simplicispira metamorpha</name>
    <dbReference type="NCBI Taxonomy" id="80881"/>
    <lineage>
        <taxon>Bacteria</taxon>
        <taxon>Pseudomonadati</taxon>
        <taxon>Pseudomonadota</taxon>
        <taxon>Betaproteobacteria</taxon>
        <taxon>Burkholderiales</taxon>
        <taxon>Comamonadaceae</taxon>
        <taxon>Simplicispira</taxon>
    </lineage>
</organism>
<keyword evidence="3 7" id="KW-0812">Transmembrane</keyword>
<protein>
    <submittedName>
        <fullName evidence="8">Sodium:solute symporter family protein</fullName>
    </submittedName>
</protein>
<evidence type="ECO:0000313" key="9">
    <source>
        <dbReference type="Proteomes" id="UP000295182"/>
    </source>
</evidence>
<name>A0A4R2N437_9BURK</name>
<feature type="transmembrane region" description="Helical" evidence="7">
    <location>
        <begin position="57"/>
        <end position="79"/>
    </location>
</feature>
<reference evidence="8 9" key="1">
    <citation type="submission" date="2019-03" db="EMBL/GenBank/DDBJ databases">
        <title>Genomic Encyclopedia of Type Strains, Phase IV (KMG-IV): sequencing the most valuable type-strain genomes for metagenomic binning, comparative biology and taxonomic classification.</title>
        <authorList>
            <person name="Goeker M."/>
        </authorList>
    </citation>
    <scope>NUCLEOTIDE SEQUENCE [LARGE SCALE GENOMIC DNA]</scope>
    <source>
        <strain evidence="8 9">DSM 1837</strain>
    </source>
</reference>
<dbReference type="Pfam" id="PF00474">
    <property type="entry name" value="SSF"/>
    <property type="match status" value="1"/>
</dbReference>
<dbReference type="Proteomes" id="UP000295182">
    <property type="component" value="Unassembled WGS sequence"/>
</dbReference>
<keyword evidence="5 7" id="KW-0472">Membrane</keyword>
<dbReference type="EMBL" id="SLXH01000026">
    <property type="protein sequence ID" value="TCP15005.1"/>
    <property type="molecule type" value="Genomic_DNA"/>
</dbReference>
<comment type="caution">
    <text evidence="8">The sequence shown here is derived from an EMBL/GenBank/DDBJ whole genome shotgun (WGS) entry which is preliminary data.</text>
</comment>